<keyword evidence="4" id="KW-1185">Reference proteome</keyword>
<evidence type="ECO:0000256" key="2">
    <source>
        <dbReference type="SAM" id="SignalP"/>
    </source>
</evidence>
<feature type="chain" id="PRO_5012557097" description="Secreted protein" evidence="2">
    <location>
        <begin position="29"/>
        <end position="92"/>
    </location>
</feature>
<evidence type="ECO:0000313" key="3">
    <source>
        <dbReference type="EMBL" id="SNS08512.1"/>
    </source>
</evidence>
<evidence type="ECO:0000256" key="1">
    <source>
        <dbReference type="SAM" id="MobiDB-lite"/>
    </source>
</evidence>
<evidence type="ECO:0008006" key="5">
    <source>
        <dbReference type="Google" id="ProtNLM"/>
    </source>
</evidence>
<reference evidence="3 4" key="1">
    <citation type="submission" date="2017-06" db="EMBL/GenBank/DDBJ databases">
        <authorList>
            <person name="Kim H.J."/>
            <person name="Triplett B.A."/>
        </authorList>
    </citation>
    <scope>NUCLEOTIDE SEQUENCE [LARGE SCALE GENOMIC DNA]</scope>
    <source>
        <strain evidence="3 4">DSM 43151</strain>
    </source>
</reference>
<dbReference type="Proteomes" id="UP000198415">
    <property type="component" value="Unassembled WGS sequence"/>
</dbReference>
<gene>
    <name evidence="3" type="ORF">SAMN06264365_109300</name>
</gene>
<accession>A0A239BLK5</accession>
<feature type="compositionally biased region" description="Low complexity" evidence="1">
    <location>
        <begin position="65"/>
        <end position="76"/>
    </location>
</feature>
<feature type="region of interest" description="Disordered" evidence="1">
    <location>
        <begin position="34"/>
        <end position="92"/>
    </location>
</feature>
<sequence length="92" mass="9341">MNNSMARTLMAGVGLVAAAAFGAAPAVASVGDTNTTAATQAPGHWPDEPGPGEVPHVHLPGGGIYYPHGHPGGHQPPYNPWGPENPHADLNH</sequence>
<protein>
    <recommendedName>
        <fullName evidence="5">Secreted protein</fullName>
    </recommendedName>
</protein>
<evidence type="ECO:0000313" key="4">
    <source>
        <dbReference type="Proteomes" id="UP000198415"/>
    </source>
</evidence>
<name>A0A239BLK5_9ACTN</name>
<proteinExistence type="predicted"/>
<organism evidence="3 4">
    <name type="scientific">Actinoplanes regularis</name>
    <dbReference type="NCBI Taxonomy" id="52697"/>
    <lineage>
        <taxon>Bacteria</taxon>
        <taxon>Bacillati</taxon>
        <taxon>Actinomycetota</taxon>
        <taxon>Actinomycetes</taxon>
        <taxon>Micromonosporales</taxon>
        <taxon>Micromonosporaceae</taxon>
        <taxon>Actinoplanes</taxon>
    </lineage>
</organism>
<feature type="signal peptide" evidence="2">
    <location>
        <begin position="1"/>
        <end position="28"/>
    </location>
</feature>
<keyword evidence="2" id="KW-0732">Signal</keyword>
<dbReference type="EMBL" id="FZNR01000009">
    <property type="protein sequence ID" value="SNS08512.1"/>
    <property type="molecule type" value="Genomic_DNA"/>
</dbReference>
<dbReference type="AlphaFoldDB" id="A0A239BLK5"/>